<dbReference type="InterPro" id="IPR045664">
    <property type="entry name" value="DUF6387"/>
</dbReference>
<evidence type="ECO:0000313" key="1">
    <source>
        <dbReference type="EMBL" id="RPJ66959.1"/>
    </source>
</evidence>
<reference evidence="1 2" key="1">
    <citation type="submission" date="2018-11" db="EMBL/GenBank/DDBJ databases">
        <authorList>
            <person name="Ye M.-Q."/>
            <person name="Du Z.-J."/>
        </authorList>
    </citation>
    <scope>NUCLEOTIDE SEQUENCE [LARGE SCALE GENOMIC DNA]</scope>
    <source>
        <strain evidence="1 2">U0105</strain>
    </source>
</reference>
<comment type="caution">
    <text evidence="1">The sequence shown here is derived from an EMBL/GenBank/DDBJ whole genome shotgun (WGS) entry which is preliminary data.</text>
</comment>
<proteinExistence type="predicted"/>
<dbReference type="Pfam" id="PF19924">
    <property type="entry name" value="DUF6387"/>
    <property type="match status" value="1"/>
</dbReference>
<evidence type="ECO:0000313" key="2">
    <source>
        <dbReference type="Proteomes" id="UP000275281"/>
    </source>
</evidence>
<protein>
    <submittedName>
        <fullName evidence="1">Uncharacterized protein</fullName>
    </submittedName>
</protein>
<sequence>MNKRYSRNTPDTPSWFDENNYNWVDEISARELAKQLTARWEIRYYEQHEYPETLGNEFKERANRNYLQIICGRPRIEFSEKESVCPAHTSVAPITQDEVLELSKEIEMIRSGLLDTDADDPSLDLAIGTAIIKVNLNIDRHQIKDDFEKFLDNTKKLYDEHFYGKIEQAKRSIDIEKENFIKYKVLQLLDIENYRLVNKLAPLTPTKLMELDFFTEGLKNHPSPSTLKDTLKNALNSHYRYRLFNQYKN</sequence>
<gene>
    <name evidence="1" type="ORF">DRW07_05290</name>
</gene>
<organism evidence="1 2">
    <name type="scientific">Alteromonas sediminis</name>
    <dbReference type="NCBI Taxonomy" id="2259342"/>
    <lineage>
        <taxon>Bacteria</taxon>
        <taxon>Pseudomonadati</taxon>
        <taxon>Pseudomonadota</taxon>
        <taxon>Gammaproteobacteria</taxon>
        <taxon>Alteromonadales</taxon>
        <taxon>Alteromonadaceae</taxon>
        <taxon>Alteromonas/Salinimonas group</taxon>
        <taxon>Alteromonas</taxon>
    </lineage>
</organism>
<dbReference type="Proteomes" id="UP000275281">
    <property type="component" value="Unassembled WGS sequence"/>
</dbReference>
<accession>A0A3N5Y7X7</accession>
<dbReference type="AlphaFoldDB" id="A0A3N5Y7X7"/>
<dbReference type="RefSeq" id="WP_124026865.1">
    <property type="nucleotide sequence ID" value="NZ_JBHRSN010000015.1"/>
</dbReference>
<keyword evidence="2" id="KW-1185">Reference proteome</keyword>
<name>A0A3N5Y7X7_9ALTE</name>
<dbReference type="EMBL" id="RPOK01000002">
    <property type="protein sequence ID" value="RPJ66959.1"/>
    <property type="molecule type" value="Genomic_DNA"/>
</dbReference>